<evidence type="ECO:0000259" key="7">
    <source>
        <dbReference type="PROSITE" id="PS50234"/>
    </source>
</evidence>
<dbReference type="PANTHER" id="PTHR35023:SF1">
    <property type="entry name" value="MG-PROTOPORPHYRIN IX CHELATASE"/>
    <property type="match status" value="1"/>
</dbReference>
<dbReference type="InterPro" id="IPR003593">
    <property type="entry name" value="AAA+_ATPase"/>
</dbReference>
<dbReference type="PROSITE" id="PS50234">
    <property type="entry name" value="VWFA"/>
    <property type="match status" value="1"/>
</dbReference>
<dbReference type="AlphaFoldDB" id="A0A4P8L2Y1"/>
<dbReference type="Pfam" id="PF01078">
    <property type="entry name" value="Mg_chelatase"/>
    <property type="match status" value="1"/>
</dbReference>
<dbReference type="KEGG" id="dax:FDQ92_03495"/>
<keyword evidence="9" id="KW-1185">Reference proteome</keyword>
<comment type="pathway">
    <text evidence="1">Porphyrin-containing compound metabolism; bacteriochlorophyll biosynthesis.</text>
</comment>
<dbReference type="SUPFAM" id="SSF52540">
    <property type="entry name" value="P-loop containing nucleoside triphosphate hydrolases"/>
    <property type="match status" value="1"/>
</dbReference>
<sequence length="650" mass="71298">MTLKRTSATERLFPFSALVGQDLMKRALLLNVVDPTLGGVLIKGERGTAKSTGVRALINLLPTIRVVEGCPFQCDPDDPASFCPHCAEKAAAGQSLPVRERRIRLVNLPIGTTEDRLLGTIDIEKALKTGRKAFEPGLLAEAHRGILYVDEVNLLNDQIVDLFLDAAASGRNVVEREGISFTHASRFILVGTMNPEEGDLRPQLLDRFGLSVTIEGIRDVKDRVEIVKRRIAFETDPEGFYARWAAADAELAERLAQAKTLLPRVAFTEELLQTASSVAVALETDGHRADIVMMKAARANAALEGRTAMTAEDLQLAARLALPHRVKKTPLQKTDFDEDKLREVMAQHAPGTAAGGTEWVPVYENPKKPSSTAGSYKSPVACVTHLCSGSRIALPHLPWHRLDAGRHPGRRFLLPDVRRSGSVHGTRLPAPGGRLDDVSLIGTLRAAATSRLNHNGNGRLSIRPEDIRLRKRSRKTGLSLMMVVDSSASMRTNDAMAVTKGVIDSLLQDLYFHRDKLGIITFRHTGAEVLLPLTHNIRDAARSVEELPVGGRTPLASGLEVGTRLLLQEKRKNPETLPVMLIFSDGRPNVSCYGADPLEETFAWAQEIKRQKIQAILVDTEQNPMAQGCGYEIARRMEAVYLPLHRLLGS</sequence>
<evidence type="ECO:0000256" key="3">
    <source>
        <dbReference type="ARBA" id="ARBA00022741"/>
    </source>
</evidence>
<proteinExistence type="inferred from homology"/>
<gene>
    <name evidence="8" type="ORF">FDQ92_03495</name>
</gene>
<evidence type="ECO:0000313" key="8">
    <source>
        <dbReference type="EMBL" id="QCQ21325.1"/>
    </source>
</evidence>
<dbReference type="Gene3D" id="3.40.50.300">
    <property type="entry name" value="P-loop containing nucleotide triphosphate hydrolases"/>
    <property type="match status" value="1"/>
</dbReference>
<dbReference type="EMBL" id="CP040098">
    <property type="protein sequence ID" value="QCQ21325.1"/>
    <property type="molecule type" value="Genomic_DNA"/>
</dbReference>
<keyword evidence="3" id="KW-0547">Nucleotide-binding</keyword>
<reference evidence="8 9" key="1">
    <citation type="submission" date="2019-05" db="EMBL/GenBank/DDBJ databases">
        <title>The Complete Genome Sequence of the n-alkane-degrading Desulfoglaeba alkanexedens ALDC reveals multiple alkylsuccinate synthase gene clusters.</title>
        <authorList>
            <person name="Callaghan A.V."/>
            <person name="Davidova I.A."/>
            <person name="Duncan K.E."/>
            <person name="Morris B."/>
            <person name="McInerney M.J."/>
        </authorList>
    </citation>
    <scope>NUCLEOTIDE SEQUENCE [LARGE SCALE GENOMIC DNA]</scope>
    <source>
        <strain evidence="8 9">ALDC</strain>
    </source>
</reference>
<dbReference type="InterPro" id="IPR000523">
    <property type="entry name" value="Mg_chelatse_chII-like_cat_dom"/>
</dbReference>
<dbReference type="Proteomes" id="UP000298602">
    <property type="component" value="Chromosome"/>
</dbReference>
<evidence type="ECO:0000256" key="1">
    <source>
        <dbReference type="ARBA" id="ARBA00004800"/>
    </source>
</evidence>
<dbReference type="PANTHER" id="PTHR35023">
    <property type="entry name" value="CHELATASE-RELATED"/>
    <property type="match status" value="1"/>
</dbReference>
<feature type="domain" description="VWFA" evidence="7">
    <location>
        <begin position="479"/>
        <end position="618"/>
    </location>
</feature>
<name>A0A4P8L2Y1_9BACT</name>
<evidence type="ECO:0000256" key="6">
    <source>
        <dbReference type="ARBA" id="ARBA00053551"/>
    </source>
</evidence>
<organism evidence="8 9">
    <name type="scientific">Desulfoglaeba alkanexedens ALDC</name>
    <dbReference type="NCBI Taxonomy" id="980445"/>
    <lineage>
        <taxon>Bacteria</taxon>
        <taxon>Pseudomonadati</taxon>
        <taxon>Thermodesulfobacteriota</taxon>
        <taxon>Syntrophobacteria</taxon>
        <taxon>Syntrophobacterales</taxon>
        <taxon>Syntrophobacteraceae</taxon>
        <taxon>Desulfoglaeba</taxon>
    </lineage>
</organism>
<dbReference type="InterPro" id="IPR036465">
    <property type="entry name" value="vWFA_dom_sf"/>
</dbReference>
<dbReference type="Pfam" id="PF13519">
    <property type="entry name" value="VWA_2"/>
    <property type="match status" value="1"/>
</dbReference>
<keyword evidence="4" id="KW-0067">ATP-binding</keyword>
<dbReference type="RefSeq" id="WP_137423294.1">
    <property type="nucleotide sequence ID" value="NZ_CP040098.1"/>
</dbReference>
<dbReference type="OrthoDB" id="9775079at2"/>
<comment type="function">
    <text evidence="6">Involved in bacteriochlorophyll biosynthesis; introduces a magnesium ion into protoporphyrin IX to yield Mg-protoporphyrin IX.</text>
</comment>
<comment type="similarity">
    <text evidence="2">Belongs to the Mg-chelatase subunits D/I family.</text>
</comment>
<dbReference type="CDD" id="cd00009">
    <property type="entry name" value="AAA"/>
    <property type="match status" value="1"/>
</dbReference>
<dbReference type="InterPro" id="IPR041628">
    <property type="entry name" value="ChlI/MoxR_AAA_lid"/>
</dbReference>
<dbReference type="InterPro" id="IPR002035">
    <property type="entry name" value="VWF_A"/>
</dbReference>
<reference evidence="8 9" key="2">
    <citation type="submission" date="2019-05" db="EMBL/GenBank/DDBJ databases">
        <authorList>
            <person name="Suflita J.M."/>
            <person name="Marks C.R."/>
        </authorList>
    </citation>
    <scope>NUCLEOTIDE SEQUENCE [LARGE SCALE GENOMIC DNA]</scope>
    <source>
        <strain evidence="8 9">ALDC</strain>
    </source>
</reference>
<dbReference type="Pfam" id="PF17863">
    <property type="entry name" value="AAA_lid_2"/>
    <property type="match status" value="1"/>
</dbReference>
<evidence type="ECO:0000256" key="5">
    <source>
        <dbReference type="ARBA" id="ARBA00030759"/>
    </source>
</evidence>
<evidence type="ECO:0000256" key="2">
    <source>
        <dbReference type="ARBA" id="ARBA00005799"/>
    </source>
</evidence>
<dbReference type="GO" id="GO:0005524">
    <property type="term" value="F:ATP binding"/>
    <property type="evidence" value="ECO:0007669"/>
    <property type="project" value="UniProtKB-KW"/>
</dbReference>
<dbReference type="InterPro" id="IPR027417">
    <property type="entry name" value="P-loop_NTPase"/>
</dbReference>
<evidence type="ECO:0000313" key="9">
    <source>
        <dbReference type="Proteomes" id="UP000298602"/>
    </source>
</evidence>
<protein>
    <recommendedName>
        <fullName evidence="5">Mg-protoporphyrin IX chelatase</fullName>
    </recommendedName>
</protein>
<dbReference type="SUPFAM" id="SSF53300">
    <property type="entry name" value="vWA-like"/>
    <property type="match status" value="1"/>
</dbReference>
<dbReference type="SMART" id="SM00382">
    <property type="entry name" value="AAA"/>
    <property type="match status" value="1"/>
</dbReference>
<dbReference type="SMART" id="SM00327">
    <property type="entry name" value="VWA"/>
    <property type="match status" value="1"/>
</dbReference>
<evidence type="ECO:0000256" key="4">
    <source>
        <dbReference type="ARBA" id="ARBA00022840"/>
    </source>
</evidence>
<accession>A0A4P8L2Y1</accession>
<dbReference type="Gene3D" id="1.10.8.80">
    <property type="entry name" value="Magnesium chelatase subunit I, C-Terminal domain"/>
    <property type="match status" value="1"/>
</dbReference>
<dbReference type="Gene3D" id="3.40.50.410">
    <property type="entry name" value="von Willebrand factor, type A domain"/>
    <property type="match status" value="1"/>
</dbReference>
<dbReference type="InterPro" id="IPR052989">
    <property type="entry name" value="Mg-chelatase_DI-like"/>
</dbReference>